<proteinExistence type="predicted"/>
<keyword evidence="1" id="KW-0175">Coiled coil</keyword>
<dbReference type="SUPFAM" id="SSF47240">
    <property type="entry name" value="Ferritin-like"/>
    <property type="match status" value="1"/>
</dbReference>
<dbReference type="AlphaFoldDB" id="A0A0M2JZH7"/>
<protein>
    <recommendedName>
        <fullName evidence="4">Ferritin-like domain-containing protein</fullName>
    </recommendedName>
</protein>
<dbReference type="Proteomes" id="UP000034150">
    <property type="component" value="Unassembled WGS sequence"/>
</dbReference>
<feature type="coiled-coil region" evidence="1">
    <location>
        <begin position="27"/>
        <end position="70"/>
    </location>
</feature>
<dbReference type="PATRIC" id="fig|1807.13.peg.4806"/>
<dbReference type="OrthoDB" id="3568629at2"/>
<accession>A0A0M2JZH7</accession>
<gene>
    <name evidence="2" type="ORF">WN67_19660</name>
</gene>
<keyword evidence="3" id="KW-1185">Reference proteome</keyword>
<evidence type="ECO:0000313" key="3">
    <source>
        <dbReference type="Proteomes" id="UP000034150"/>
    </source>
</evidence>
<sequence length="330" mass="35135">MATTATTESIDIEAKKATLIAQLRTILDLTNTEIQVAETRIAQARTDAVRRELTQNAENGRDRAEQIEQAIRDLGGFPDVIGPFLGRAAAAVKALTEQAAPFDEALLGDLALEDQLLDRSRYVKALAVAAKDKDVEALAEWLITAHSATVEWLTTVLAEDALGGPAALRRTPLQAAAGLTVKVLNLPFTWSVERAERAVEAVRSVRPAVGDLVDRGARSSEIAAKALAGARNSALEAAERITREQGAEDVADVIHAARGAAGVLDSDELPIAEYDELNQADAVAAIKDLTDASDIRVIVSYEEAHKNRQRVVSAAQTRLAAIAQEVVGIG</sequence>
<comment type="caution">
    <text evidence="2">The sequence shown here is derived from an EMBL/GenBank/DDBJ whole genome shotgun (WGS) entry which is preliminary data.</text>
</comment>
<dbReference type="InterPro" id="IPR012347">
    <property type="entry name" value="Ferritin-like"/>
</dbReference>
<name>A0A0M2JZH7_9MYCO</name>
<dbReference type="RefSeq" id="WP_046364720.1">
    <property type="nucleotide sequence ID" value="NZ_CALTXN010000012.1"/>
</dbReference>
<evidence type="ECO:0000256" key="1">
    <source>
        <dbReference type="SAM" id="Coils"/>
    </source>
</evidence>
<dbReference type="InterPro" id="IPR009078">
    <property type="entry name" value="Ferritin-like_SF"/>
</dbReference>
<evidence type="ECO:0000313" key="2">
    <source>
        <dbReference type="EMBL" id="KKF00285.1"/>
    </source>
</evidence>
<dbReference type="STRING" id="1807.MOBUDSM44075_05032"/>
<evidence type="ECO:0008006" key="4">
    <source>
        <dbReference type="Google" id="ProtNLM"/>
    </source>
</evidence>
<reference evidence="2 3" key="1">
    <citation type="journal article" date="2015" name="Genome Announc.">
        <title>Draft Genome Sequence of Mycobacterium obuense Strain UC1, Isolated from Patient Sputum.</title>
        <authorList>
            <person name="Greninger A.L."/>
            <person name="Cunningham G."/>
            <person name="Hsu E.D."/>
            <person name="Yu J.M."/>
            <person name="Chiu C.Y."/>
            <person name="Miller S."/>
        </authorList>
    </citation>
    <scope>NUCLEOTIDE SEQUENCE [LARGE SCALE GENOMIC DNA]</scope>
    <source>
        <strain evidence="2 3">UC1</strain>
    </source>
</reference>
<dbReference type="EMBL" id="LAUZ02000074">
    <property type="protein sequence ID" value="KKF00285.1"/>
    <property type="molecule type" value="Genomic_DNA"/>
</dbReference>
<organism evidence="2 3">
    <name type="scientific">Mycolicibacterium obuense</name>
    <dbReference type="NCBI Taxonomy" id="1807"/>
    <lineage>
        <taxon>Bacteria</taxon>
        <taxon>Bacillati</taxon>
        <taxon>Actinomycetota</taxon>
        <taxon>Actinomycetes</taxon>
        <taxon>Mycobacteriales</taxon>
        <taxon>Mycobacteriaceae</taxon>
        <taxon>Mycolicibacterium</taxon>
    </lineage>
</organism>
<dbReference type="Gene3D" id="1.20.1260.10">
    <property type="match status" value="1"/>
</dbReference>